<feature type="compositionally biased region" description="Low complexity" evidence="1">
    <location>
        <begin position="492"/>
        <end position="511"/>
    </location>
</feature>
<reference evidence="3 4" key="1">
    <citation type="submission" date="2013-03" db="EMBL/GenBank/DDBJ databases">
        <title>The Genome Sequence of Capronia coronata CBS 617.96.</title>
        <authorList>
            <consortium name="The Broad Institute Genomics Platform"/>
            <person name="Cuomo C."/>
            <person name="de Hoog S."/>
            <person name="Gorbushina A."/>
            <person name="Walker B."/>
            <person name="Young S.K."/>
            <person name="Zeng Q."/>
            <person name="Gargeya S."/>
            <person name="Fitzgerald M."/>
            <person name="Haas B."/>
            <person name="Abouelleil A."/>
            <person name="Allen A.W."/>
            <person name="Alvarado L."/>
            <person name="Arachchi H.M."/>
            <person name="Berlin A.M."/>
            <person name="Chapman S.B."/>
            <person name="Gainer-Dewar J."/>
            <person name="Goldberg J."/>
            <person name="Griggs A."/>
            <person name="Gujja S."/>
            <person name="Hansen M."/>
            <person name="Howarth C."/>
            <person name="Imamovic A."/>
            <person name="Ireland A."/>
            <person name="Larimer J."/>
            <person name="McCowan C."/>
            <person name="Murphy C."/>
            <person name="Pearson M."/>
            <person name="Poon T.W."/>
            <person name="Priest M."/>
            <person name="Roberts A."/>
            <person name="Saif S."/>
            <person name="Shea T."/>
            <person name="Sisk P."/>
            <person name="Sykes S."/>
            <person name="Wortman J."/>
            <person name="Nusbaum C."/>
            <person name="Birren B."/>
        </authorList>
    </citation>
    <scope>NUCLEOTIDE SEQUENCE [LARGE SCALE GENOMIC DNA]</scope>
    <source>
        <strain evidence="3 4">CBS 617.96</strain>
    </source>
</reference>
<accession>W9Z160</accession>
<sequence length="626" mass="68490">MPLNTLRLNHQKSSHPNDRIVFIKPLPRPASDQASYDLADTYLRAIAAQCLPIMKKHYLSVTTLEEYEPNREFIGRNFNNGEIIQLVLQSKNGGWIPFNMVQMVMMHELAHNAHMNHGRDFWKTRNMYAEELKALWTRGYTGEGFWGSGRTLSEMGAVMGNNVLGSDQLQGLPLCGGTFRSRRRKRQRKGANGNANDLTWKEKRDRRIEKKFGKNGVALGEDEDQRLRLEFSRRGPVGTKPRVAQSKRGRELRAAAALARFETNKKVENAVKGEEMEEEEEEYEEVDVDAGEEDARDVNGVKLLDSHGHGMVRVCDDEDVDDVNVQHELQELGALDRYFKPMQKQQTRPRRQPQPQHGDGKGNGDDDGSGDVDGDGDGSNPQSYTVDAEPKSTGSATNASNSADTAGNNSKTDRRSRRTTKQDKSSNIVTPSEQPSTHPSQDDHTPQDPTSPYLPSTCTTSKSSTSPTLQPRPASTTTPASKAEPTTTITVADSPPLTPSLAAADTTLTTSRIMTEKTPVTTSAAKTRTLHLTSAATTTTTSSSSSSSSSSTATTSPATISCPICSLKSSRLTATCTACSHVLDPNKDPRNWSCRSETCRARSAPRYLNSGDAGVCGICGAKRGQD</sequence>
<dbReference type="EMBL" id="AMWN01000001">
    <property type="protein sequence ID" value="EXJ95316.1"/>
    <property type="molecule type" value="Genomic_DNA"/>
</dbReference>
<dbReference type="GO" id="GO:0006281">
    <property type="term" value="P:DNA repair"/>
    <property type="evidence" value="ECO:0007669"/>
    <property type="project" value="TreeGrafter"/>
</dbReference>
<dbReference type="Pfam" id="PF08325">
    <property type="entry name" value="WLM"/>
    <property type="match status" value="1"/>
</dbReference>
<dbReference type="Gene3D" id="3.30.2010.10">
    <property type="entry name" value="Metalloproteases ('zincins'), catalytic domain"/>
    <property type="match status" value="1"/>
</dbReference>
<dbReference type="PANTHER" id="PTHR46622:SF1">
    <property type="entry name" value="DNA-DEPENDENT METALLOPROTEASE WSS1"/>
    <property type="match status" value="1"/>
</dbReference>
<feature type="compositionally biased region" description="Polar residues" evidence="1">
    <location>
        <begin position="518"/>
        <end position="532"/>
    </location>
</feature>
<dbReference type="AlphaFoldDB" id="W9Z160"/>
<name>W9Z160_9EURO</name>
<dbReference type="InterPro" id="IPR053000">
    <property type="entry name" value="WSS1-like_metalloprotease"/>
</dbReference>
<feature type="compositionally biased region" description="Acidic residues" evidence="1">
    <location>
        <begin position="365"/>
        <end position="376"/>
    </location>
</feature>
<evidence type="ECO:0000313" key="3">
    <source>
        <dbReference type="EMBL" id="EXJ95316.1"/>
    </source>
</evidence>
<feature type="region of interest" description="Disordered" evidence="1">
    <location>
        <begin position="271"/>
        <end position="298"/>
    </location>
</feature>
<feature type="compositionally biased region" description="Polar residues" evidence="1">
    <location>
        <begin position="427"/>
        <end position="439"/>
    </location>
</feature>
<dbReference type="STRING" id="1182541.W9Z160"/>
<protein>
    <recommendedName>
        <fullName evidence="2">WLM domain-containing protein</fullName>
    </recommendedName>
</protein>
<keyword evidence="4" id="KW-1185">Reference proteome</keyword>
<dbReference type="GO" id="GO:0005634">
    <property type="term" value="C:nucleus"/>
    <property type="evidence" value="ECO:0007669"/>
    <property type="project" value="TreeGrafter"/>
</dbReference>
<feature type="compositionally biased region" description="Acidic residues" evidence="1">
    <location>
        <begin position="275"/>
        <end position="295"/>
    </location>
</feature>
<evidence type="ECO:0000313" key="4">
    <source>
        <dbReference type="Proteomes" id="UP000019484"/>
    </source>
</evidence>
<dbReference type="eggNOG" id="KOG4842">
    <property type="taxonomic scope" value="Eukaryota"/>
</dbReference>
<dbReference type="OrthoDB" id="447842at2759"/>
<evidence type="ECO:0000259" key="2">
    <source>
        <dbReference type="PROSITE" id="PS51397"/>
    </source>
</evidence>
<dbReference type="GO" id="GO:0008237">
    <property type="term" value="F:metallopeptidase activity"/>
    <property type="evidence" value="ECO:0007669"/>
    <property type="project" value="TreeGrafter"/>
</dbReference>
<feature type="compositionally biased region" description="Low complexity" evidence="1">
    <location>
        <begin position="392"/>
        <end position="410"/>
    </location>
</feature>
<evidence type="ECO:0000256" key="1">
    <source>
        <dbReference type="SAM" id="MobiDB-lite"/>
    </source>
</evidence>
<dbReference type="HOGENOM" id="CLU_025898_1_0_1"/>
<dbReference type="GeneID" id="19155344"/>
<feature type="domain" description="WLM" evidence="2">
    <location>
        <begin position="11"/>
        <end position="262"/>
    </location>
</feature>
<gene>
    <name evidence="3" type="ORF">A1O1_00436</name>
</gene>
<dbReference type="PROSITE" id="PS51397">
    <property type="entry name" value="WLM"/>
    <property type="match status" value="1"/>
</dbReference>
<dbReference type="InterPro" id="IPR013536">
    <property type="entry name" value="WLM_dom"/>
</dbReference>
<dbReference type="Proteomes" id="UP000019484">
    <property type="component" value="Unassembled WGS sequence"/>
</dbReference>
<dbReference type="PANTHER" id="PTHR46622">
    <property type="entry name" value="DNA-DEPENDENT METALLOPROTEASE WSS1"/>
    <property type="match status" value="1"/>
</dbReference>
<feature type="compositionally biased region" description="Polar residues" evidence="1">
    <location>
        <begin position="473"/>
        <end position="491"/>
    </location>
</feature>
<organism evidence="3 4">
    <name type="scientific">Capronia coronata CBS 617.96</name>
    <dbReference type="NCBI Taxonomy" id="1182541"/>
    <lineage>
        <taxon>Eukaryota</taxon>
        <taxon>Fungi</taxon>
        <taxon>Dikarya</taxon>
        <taxon>Ascomycota</taxon>
        <taxon>Pezizomycotina</taxon>
        <taxon>Eurotiomycetes</taxon>
        <taxon>Chaetothyriomycetidae</taxon>
        <taxon>Chaetothyriales</taxon>
        <taxon>Herpotrichiellaceae</taxon>
        <taxon>Capronia</taxon>
    </lineage>
</organism>
<dbReference type="RefSeq" id="XP_007719545.1">
    <property type="nucleotide sequence ID" value="XM_007721355.1"/>
</dbReference>
<feature type="region of interest" description="Disordered" evidence="1">
    <location>
        <begin position="331"/>
        <end position="558"/>
    </location>
</feature>
<proteinExistence type="predicted"/>
<comment type="caution">
    <text evidence="3">The sequence shown here is derived from an EMBL/GenBank/DDBJ whole genome shotgun (WGS) entry which is preliminary data.</text>
</comment>
<feature type="compositionally biased region" description="Low complexity" evidence="1">
    <location>
        <begin position="456"/>
        <end position="468"/>
    </location>
</feature>
<feature type="compositionally biased region" description="Low complexity" evidence="1">
    <location>
        <begin position="533"/>
        <end position="558"/>
    </location>
</feature>